<dbReference type="EMBL" id="QTSX02002967">
    <property type="protein sequence ID" value="KAJ9072763.1"/>
    <property type="molecule type" value="Genomic_DNA"/>
</dbReference>
<evidence type="ECO:0000313" key="1">
    <source>
        <dbReference type="EMBL" id="KAJ9072763.1"/>
    </source>
</evidence>
<comment type="caution">
    <text evidence="1">The sequence shown here is derived from an EMBL/GenBank/DDBJ whole genome shotgun (WGS) entry which is preliminary data.</text>
</comment>
<organism evidence="1 2">
    <name type="scientific">Entomophthora muscae</name>
    <dbReference type="NCBI Taxonomy" id="34485"/>
    <lineage>
        <taxon>Eukaryota</taxon>
        <taxon>Fungi</taxon>
        <taxon>Fungi incertae sedis</taxon>
        <taxon>Zoopagomycota</taxon>
        <taxon>Entomophthoromycotina</taxon>
        <taxon>Entomophthoromycetes</taxon>
        <taxon>Entomophthorales</taxon>
        <taxon>Entomophthoraceae</taxon>
        <taxon>Entomophthora</taxon>
    </lineage>
</organism>
<accession>A0ACC2TDS0</accession>
<evidence type="ECO:0000313" key="2">
    <source>
        <dbReference type="Proteomes" id="UP001165960"/>
    </source>
</evidence>
<name>A0ACC2TDS0_9FUNG</name>
<gene>
    <name evidence="1" type="ORF">DSO57_1023936</name>
</gene>
<protein>
    <submittedName>
        <fullName evidence="1">Uncharacterized protein</fullName>
    </submittedName>
</protein>
<reference evidence="1" key="1">
    <citation type="submission" date="2022-04" db="EMBL/GenBank/DDBJ databases">
        <title>Genome of the entomopathogenic fungus Entomophthora muscae.</title>
        <authorList>
            <person name="Elya C."/>
            <person name="Lovett B.R."/>
            <person name="Lee E."/>
            <person name="Macias A.M."/>
            <person name="Hajek A.E."/>
            <person name="De Bivort B.L."/>
            <person name="Kasson M.T."/>
            <person name="De Fine Licht H.H."/>
            <person name="Stajich J.E."/>
        </authorList>
    </citation>
    <scope>NUCLEOTIDE SEQUENCE</scope>
    <source>
        <strain evidence="1">Berkeley</strain>
    </source>
</reference>
<keyword evidence="2" id="KW-1185">Reference proteome</keyword>
<proteinExistence type="predicted"/>
<dbReference type="Proteomes" id="UP001165960">
    <property type="component" value="Unassembled WGS sequence"/>
</dbReference>
<sequence>MSKYIDSHKFIFDEAIDSNADNFSVYERTAKPLISHVFAGGKSTCFAYGQTGNGKTYTMLDELSGLYVLTARDMFSLLEQPQYSHLVLWISFFEIYQGNIIDLLNKRNKLNAREDAKSKIVIKGLREVPLRSVENLIEVFDYGSSARSTGTTDANADSSRSHAIMQLTLKTKGEKNKVFGKFSFIDLAGSERGADRGEANAQTRLEGAEINKSLLALKECIRALDQDKAHLPFRQSKLTQVLKESFIGDSRTCMIATICPNMSNSEHTLNTLRYADRVKELRGETVNDEPYETEDTVPMEEGEDISPDDVEETAPPAEEQQQVGEYPTIETSAPAIINIPTRLSFPTEEKSQPAPKASAPSYSMRTIELVARNHRAQIRLIAELCRTETKLLTDLTMRMGTSNPNVETTKEIFENYMFELDELLERKLVCIEELKEQLALVLSRTNNFS</sequence>